<sequence>MHPVQSPAAAQEIANDSHSLRVGMSSHHKTHRKIVYKRLLVQLTFIFVHVALIKFAIPNILWAVIGLVFWGSLVYAASRSGRWVCSTFCWLGGIQDIMFPFAKKRVHFNPKISQYATLILLVVWVPLAWLFHQQAIFDMSETPLHNPFSSEENLLVQGGHFLILTLVGLGVTIFGARGMCHYFCPFGMVVQFFKNHRLKKRNASGVSNS</sequence>
<protein>
    <submittedName>
        <fullName evidence="3">4Fe-4S binding protein</fullName>
    </submittedName>
</protein>
<evidence type="ECO:0000256" key="1">
    <source>
        <dbReference type="SAM" id="Phobius"/>
    </source>
</evidence>
<name>A0A395LXG9_9BACT</name>
<proteinExistence type="predicted"/>
<dbReference type="Proteomes" id="UP000266389">
    <property type="component" value="Unassembled WGS sequence"/>
</dbReference>
<dbReference type="Pfam" id="PF12801">
    <property type="entry name" value="Fer4_5"/>
    <property type="match status" value="2"/>
</dbReference>
<dbReference type="EMBL" id="PHFL01000067">
    <property type="protein sequence ID" value="RFM23273.1"/>
    <property type="molecule type" value="Genomic_DNA"/>
</dbReference>
<evidence type="ECO:0000259" key="2">
    <source>
        <dbReference type="Pfam" id="PF12801"/>
    </source>
</evidence>
<dbReference type="AlphaFoldDB" id="A0A395LXG9"/>
<comment type="caution">
    <text evidence="3">The sequence shown here is derived from an EMBL/GenBank/DDBJ whole genome shotgun (WGS) entry which is preliminary data.</text>
</comment>
<evidence type="ECO:0000313" key="3">
    <source>
        <dbReference type="EMBL" id="RFM23273.1"/>
    </source>
</evidence>
<organism evidence="3 4">
    <name type="scientific">Candidatus Thermochlorobacter aerophilus</name>
    <dbReference type="NCBI Taxonomy" id="1868324"/>
    <lineage>
        <taxon>Bacteria</taxon>
        <taxon>Pseudomonadati</taxon>
        <taxon>Chlorobiota</taxon>
        <taxon>Chlorobiia</taxon>
        <taxon>Chlorobiales</taxon>
        <taxon>Candidatus Thermochlorobacteriaceae</taxon>
        <taxon>Candidatus Thermochlorobacter</taxon>
    </lineage>
</organism>
<dbReference type="InterPro" id="IPR017896">
    <property type="entry name" value="4Fe4S_Fe-S-bd"/>
</dbReference>
<accession>A0A395LXG9</accession>
<feature type="transmembrane region" description="Helical" evidence="1">
    <location>
        <begin position="112"/>
        <end position="131"/>
    </location>
</feature>
<feature type="domain" description="4Fe-4S ferredoxin-type" evidence="2">
    <location>
        <begin position="63"/>
        <end position="106"/>
    </location>
</feature>
<keyword evidence="1" id="KW-0812">Transmembrane</keyword>
<reference evidence="3 4" key="1">
    <citation type="journal article" date="2011" name="ISME J.">
        <title>Community ecology of hot spring cyanobacterial mats: predominant populations and their functional potential.</title>
        <authorList>
            <person name="Klatt C.G."/>
            <person name="Wood J.M."/>
            <person name="Rusch D.B."/>
            <person name="Bateson M.M."/>
            <person name="Hamamura N."/>
            <person name="Heidelberg J.F."/>
            <person name="Grossman A.R."/>
            <person name="Bhaya D."/>
            <person name="Cohan F.M."/>
            <person name="Kuhl M."/>
            <person name="Bryant D.A."/>
            <person name="Ward D.M."/>
        </authorList>
    </citation>
    <scope>NUCLEOTIDE SEQUENCE [LARGE SCALE GENOMIC DNA]</scope>
    <source>
        <strain evidence="3">OS</strain>
    </source>
</reference>
<feature type="transmembrane region" description="Helical" evidence="1">
    <location>
        <begin position="154"/>
        <end position="176"/>
    </location>
</feature>
<evidence type="ECO:0000313" key="4">
    <source>
        <dbReference type="Proteomes" id="UP000266389"/>
    </source>
</evidence>
<keyword evidence="1" id="KW-0472">Membrane</keyword>
<keyword evidence="1" id="KW-1133">Transmembrane helix</keyword>
<gene>
    <name evidence="3" type="ORF">D0433_11400</name>
</gene>
<feature type="domain" description="4Fe-4S ferredoxin-type" evidence="2">
    <location>
        <begin position="160"/>
        <end position="200"/>
    </location>
</feature>